<dbReference type="SUPFAM" id="SSF109640">
    <property type="entry name" value="KRAB domain (Kruppel-associated box)"/>
    <property type="match status" value="1"/>
</dbReference>
<dbReference type="Pfam" id="PF01352">
    <property type="entry name" value="KRAB"/>
    <property type="match status" value="1"/>
</dbReference>
<dbReference type="Proteomes" id="UP001652624">
    <property type="component" value="Chromosome 2"/>
</dbReference>
<evidence type="ECO:0000313" key="3">
    <source>
        <dbReference type="RefSeq" id="XP_060032173.1"/>
    </source>
</evidence>
<dbReference type="InterPro" id="IPR001909">
    <property type="entry name" value="KRAB"/>
</dbReference>
<dbReference type="RefSeq" id="XP_060032173.1">
    <property type="nucleotide sequence ID" value="XM_060176190.1"/>
</dbReference>
<sequence>MSEDFVTFGDVAVDFSQEEWEWLTPVQRNLYKKVMLENYRSLVSLAGVSVSKPDVISLLEQGKEPWMMKEEARGICHGSRC</sequence>
<dbReference type="CDD" id="cd07765">
    <property type="entry name" value="KRAB_A-box"/>
    <property type="match status" value="1"/>
</dbReference>
<evidence type="ECO:0000259" key="1">
    <source>
        <dbReference type="PROSITE" id="PS50805"/>
    </source>
</evidence>
<reference evidence="3" key="2">
    <citation type="submission" date="2025-08" db="UniProtKB">
        <authorList>
            <consortium name="RefSeq"/>
        </authorList>
    </citation>
    <scope>IDENTIFICATION</scope>
</reference>
<dbReference type="PROSITE" id="PS50805">
    <property type="entry name" value="KRAB"/>
    <property type="match status" value="1"/>
</dbReference>
<dbReference type="InterPro" id="IPR050169">
    <property type="entry name" value="Krueppel_C2H2_ZnF"/>
</dbReference>
<dbReference type="InterPro" id="IPR036051">
    <property type="entry name" value="KRAB_dom_sf"/>
</dbReference>
<reference evidence="2" key="1">
    <citation type="submission" date="2025-05" db="UniProtKB">
        <authorList>
            <consortium name="RefSeq"/>
        </authorList>
    </citation>
    <scope>NUCLEOTIDE SEQUENCE [LARGE SCALE GENOMIC DNA]</scope>
</reference>
<dbReference type="PANTHER" id="PTHR23232">
    <property type="entry name" value="KRAB DOMAIN C2H2 ZINC FINGER"/>
    <property type="match status" value="1"/>
</dbReference>
<dbReference type="SMART" id="SM00349">
    <property type="entry name" value="KRAB"/>
    <property type="match status" value="1"/>
</dbReference>
<accession>A0ABM3W6G6</accession>
<evidence type="ECO:0000313" key="2">
    <source>
        <dbReference type="Proteomes" id="UP001652624"/>
    </source>
</evidence>
<name>A0ABM3W6G6_ERIEU</name>
<dbReference type="PANTHER" id="PTHR23232:SF142">
    <property type="entry name" value="GASTRULA ZINC FINGER PROTEIN XLCGF57.1-LIKE-RELATED"/>
    <property type="match status" value="1"/>
</dbReference>
<dbReference type="Gene3D" id="6.10.140.140">
    <property type="match status" value="1"/>
</dbReference>
<organism evidence="2 3">
    <name type="scientific">Erinaceus europaeus</name>
    <name type="common">Western European hedgehog</name>
    <dbReference type="NCBI Taxonomy" id="9365"/>
    <lineage>
        <taxon>Eukaryota</taxon>
        <taxon>Metazoa</taxon>
        <taxon>Chordata</taxon>
        <taxon>Craniata</taxon>
        <taxon>Vertebrata</taxon>
        <taxon>Euteleostomi</taxon>
        <taxon>Mammalia</taxon>
        <taxon>Eutheria</taxon>
        <taxon>Laurasiatheria</taxon>
        <taxon>Eulipotyphla</taxon>
        <taxon>Erinaceidae</taxon>
        <taxon>Erinaceinae</taxon>
        <taxon>Erinaceus</taxon>
    </lineage>
</organism>
<dbReference type="GeneID" id="103123630"/>
<proteinExistence type="predicted"/>
<keyword evidence="2" id="KW-1185">Reference proteome</keyword>
<feature type="domain" description="KRAB" evidence="1">
    <location>
        <begin position="6"/>
        <end position="78"/>
    </location>
</feature>
<gene>
    <name evidence="3" type="primary">ZNF583</name>
</gene>
<protein>
    <submittedName>
        <fullName evidence="3">Zinc finger protein 583 isoform X5</fullName>
    </submittedName>
</protein>